<dbReference type="Gene3D" id="3.40.1390.10">
    <property type="entry name" value="MurE/MurF, N-terminal domain"/>
    <property type="match status" value="1"/>
</dbReference>
<keyword evidence="1 10" id="KW-0963">Cytoplasm</keyword>
<evidence type="ECO:0000256" key="10">
    <source>
        <dbReference type="HAMAP-Rule" id="MF_02019"/>
    </source>
</evidence>
<evidence type="ECO:0000256" key="5">
    <source>
        <dbReference type="ARBA" id="ARBA00022840"/>
    </source>
</evidence>
<comment type="caution">
    <text evidence="15">The sequence shown here is derived from an EMBL/GenBank/DDBJ whole genome shotgun (WGS) entry which is preliminary data.</text>
</comment>
<comment type="catalytic activity">
    <reaction evidence="10 11">
        <text>D-alanyl-D-alanine + UDP-N-acetyl-alpha-D-muramoyl-L-alanyl-gamma-D-glutamyl-meso-2,6-diaminopimelate + ATP = UDP-N-acetyl-alpha-D-muramoyl-L-alanyl-gamma-D-glutamyl-meso-2,6-diaminopimeloyl-D-alanyl-D-alanine + ADP + phosphate + H(+)</text>
        <dbReference type="Rhea" id="RHEA:28374"/>
        <dbReference type="ChEBI" id="CHEBI:15378"/>
        <dbReference type="ChEBI" id="CHEBI:30616"/>
        <dbReference type="ChEBI" id="CHEBI:43474"/>
        <dbReference type="ChEBI" id="CHEBI:57822"/>
        <dbReference type="ChEBI" id="CHEBI:61386"/>
        <dbReference type="ChEBI" id="CHEBI:83905"/>
        <dbReference type="ChEBI" id="CHEBI:456216"/>
        <dbReference type="EC" id="6.3.2.10"/>
    </reaction>
</comment>
<dbReference type="RefSeq" id="WP_052564906.1">
    <property type="nucleotide sequence ID" value="NZ_BAFN01000001.1"/>
</dbReference>
<proteinExistence type="inferred from homology"/>
<dbReference type="EMBL" id="BAFN01000001">
    <property type="protein sequence ID" value="GAN34955.1"/>
    <property type="molecule type" value="Genomic_DNA"/>
</dbReference>
<keyword evidence="8 10" id="KW-0131">Cell cycle</keyword>
<evidence type="ECO:0000256" key="11">
    <source>
        <dbReference type="RuleBase" id="RU004136"/>
    </source>
</evidence>
<feature type="domain" description="Mur ligase C-terminal" evidence="13">
    <location>
        <begin position="318"/>
        <end position="443"/>
    </location>
</feature>
<evidence type="ECO:0000256" key="2">
    <source>
        <dbReference type="ARBA" id="ARBA00022598"/>
    </source>
</evidence>
<keyword evidence="7 10" id="KW-0573">Peptidoglycan synthesis</keyword>
<evidence type="ECO:0000256" key="1">
    <source>
        <dbReference type="ARBA" id="ARBA00022490"/>
    </source>
</evidence>
<evidence type="ECO:0000259" key="13">
    <source>
        <dbReference type="Pfam" id="PF02875"/>
    </source>
</evidence>
<keyword evidence="4 10" id="KW-0547">Nucleotide-binding</keyword>
<dbReference type="SUPFAM" id="SSF53244">
    <property type="entry name" value="MurD-like peptide ligases, peptide-binding domain"/>
    <property type="match status" value="1"/>
</dbReference>
<feature type="domain" description="Mur ligase N-terminal catalytic" evidence="12">
    <location>
        <begin position="25"/>
        <end position="101"/>
    </location>
</feature>
<evidence type="ECO:0000256" key="7">
    <source>
        <dbReference type="ARBA" id="ARBA00022984"/>
    </source>
</evidence>
<protein>
    <recommendedName>
        <fullName evidence="10 11">UDP-N-acetylmuramoyl-tripeptide--D-alanyl-D-alanine ligase</fullName>
        <ecNumber evidence="10 11">6.3.2.10</ecNumber>
    </recommendedName>
    <alternativeName>
        <fullName evidence="10">D-alanyl-D-alanine-adding enzyme</fullName>
    </alternativeName>
</protein>
<evidence type="ECO:0000256" key="6">
    <source>
        <dbReference type="ARBA" id="ARBA00022960"/>
    </source>
</evidence>
<comment type="subcellular location">
    <subcellularLocation>
        <location evidence="10 11">Cytoplasm</location>
    </subcellularLocation>
</comment>
<comment type="function">
    <text evidence="10 11">Involved in cell wall formation. Catalyzes the final step in the synthesis of UDP-N-acetylmuramoyl-pentapeptide, the precursor of murein.</text>
</comment>
<dbReference type="Pfam" id="PF08245">
    <property type="entry name" value="Mur_ligase_M"/>
    <property type="match status" value="1"/>
</dbReference>
<evidence type="ECO:0000313" key="15">
    <source>
        <dbReference type="EMBL" id="GAN34955.1"/>
    </source>
</evidence>
<dbReference type="InterPro" id="IPR005863">
    <property type="entry name" value="UDP-N-AcMur_synth"/>
</dbReference>
<dbReference type="Pfam" id="PF01225">
    <property type="entry name" value="Mur_ligase"/>
    <property type="match status" value="1"/>
</dbReference>
<organism evidence="15 16">
    <name type="scientific">Candidatus Brocadia sinica JPN1</name>
    <dbReference type="NCBI Taxonomy" id="1197129"/>
    <lineage>
        <taxon>Bacteria</taxon>
        <taxon>Pseudomonadati</taxon>
        <taxon>Planctomycetota</taxon>
        <taxon>Candidatus Brocadiia</taxon>
        <taxon>Candidatus Brocadiales</taxon>
        <taxon>Candidatus Brocadiaceae</taxon>
        <taxon>Candidatus Brocadia</taxon>
    </lineage>
</organism>
<sequence>MEVLSLDEVVNAVCGHRVYFDKNIKVKGISTDSRNIRKGDLFFALKGERFDGHQFVTQAMNAGAVGAVISTEMKPDYGYKNFSTIRVKDAVTSLGDLAKYYRQKLKTKIIGITGSNGKTTTKEMTHHLLSRFGPAVKSQKSFNNFIGVPVTIFEIENRHQYGVLEMGTNAPGEIRRLSEIGAPDVAVIVNVSKTHLEGLGSIEGVALAKGEIVKNLGKGGVFVYNADDPWCSKIASGFGGDTVSFGFSPHASVRCTDIKKKDRGYIFVINGSLEICFPIPGYHNIHNCLASFAVCHALGYSIYDLKDVFSSFLLPQMRIEQQRIGNITVINDAYNANPASVRAALEYLNEIDATGRKVFICGDMLELGNESFLLHSEIGETVAHYNIDLLWTVGERASEIAKAAKLSGMPENQVVSFKDVSDITVSKIHELRENDMVLIKGSRGMHMENIIEKFRKFS</sequence>
<dbReference type="PANTHER" id="PTHR43024">
    <property type="entry name" value="UDP-N-ACETYLMURAMOYL-TRIPEPTIDE--D-ALANYL-D-ALANINE LIGASE"/>
    <property type="match status" value="1"/>
</dbReference>
<dbReference type="InterPro" id="IPR051046">
    <property type="entry name" value="MurCDEF_CellWall_CoF430Synth"/>
</dbReference>
<accession>A0ABQ0K1K2</accession>
<evidence type="ECO:0000256" key="8">
    <source>
        <dbReference type="ARBA" id="ARBA00023306"/>
    </source>
</evidence>
<keyword evidence="2 10" id="KW-0436">Ligase</keyword>
<dbReference type="SUPFAM" id="SSF53623">
    <property type="entry name" value="MurD-like peptide ligases, catalytic domain"/>
    <property type="match status" value="1"/>
</dbReference>
<dbReference type="NCBIfam" id="TIGR01143">
    <property type="entry name" value="murF"/>
    <property type="match status" value="1"/>
</dbReference>
<evidence type="ECO:0000256" key="4">
    <source>
        <dbReference type="ARBA" id="ARBA00022741"/>
    </source>
</evidence>
<keyword evidence="16" id="KW-1185">Reference proteome</keyword>
<keyword evidence="3 10" id="KW-0132">Cell division</keyword>
<keyword evidence="9 10" id="KW-0961">Cell wall biogenesis/degradation</keyword>
<evidence type="ECO:0000259" key="14">
    <source>
        <dbReference type="Pfam" id="PF08245"/>
    </source>
</evidence>
<keyword evidence="6 10" id="KW-0133">Cell shape</keyword>
<comment type="pathway">
    <text evidence="10 11">Cell wall biogenesis; peptidoglycan biosynthesis.</text>
</comment>
<keyword evidence="5 10" id="KW-0067">ATP-binding</keyword>
<dbReference type="Gene3D" id="3.90.190.20">
    <property type="entry name" value="Mur ligase, C-terminal domain"/>
    <property type="match status" value="1"/>
</dbReference>
<dbReference type="PANTHER" id="PTHR43024:SF1">
    <property type="entry name" value="UDP-N-ACETYLMURAMOYL-TRIPEPTIDE--D-ALANYL-D-ALANINE LIGASE"/>
    <property type="match status" value="1"/>
</dbReference>
<feature type="binding site" evidence="10">
    <location>
        <begin position="114"/>
        <end position="120"/>
    </location>
    <ligand>
        <name>ATP</name>
        <dbReference type="ChEBI" id="CHEBI:30616"/>
    </ligand>
</feature>
<evidence type="ECO:0000256" key="3">
    <source>
        <dbReference type="ARBA" id="ARBA00022618"/>
    </source>
</evidence>
<dbReference type="InterPro" id="IPR035911">
    <property type="entry name" value="MurE/MurF_N"/>
</dbReference>
<dbReference type="InterPro" id="IPR000713">
    <property type="entry name" value="Mur_ligase_N"/>
</dbReference>
<dbReference type="Gene3D" id="3.40.1190.10">
    <property type="entry name" value="Mur-like, catalytic domain"/>
    <property type="match status" value="1"/>
</dbReference>
<dbReference type="EC" id="6.3.2.10" evidence="10 11"/>
<dbReference type="InterPro" id="IPR036565">
    <property type="entry name" value="Mur-like_cat_sf"/>
</dbReference>
<dbReference type="Proteomes" id="UP000032309">
    <property type="component" value="Unassembled WGS sequence"/>
</dbReference>
<dbReference type="HAMAP" id="MF_02019">
    <property type="entry name" value="MurF"/>
    <property type="match status" value="1"/>
</dbReference>
<gene>
    <name evidence="10" type="primary">murF</name>
    <name evidence="15" type="ORF">BROSI_A3499</name>
</gene>
<reference evidence="16" key="1">
    <citation type="journal article" date="2015" name="Genome Announc.">
        <title>Draft Genome Sequence of an Anaerobic Ammonium-Oxidizing Bacterium, "Candidatus Brocadia sinica".</title>
        <authorList>
            <person name="Oshiki M."/>
            <person name="Shinyako-Hata K."/>
            <person name="Satoh H."/>
            <person name="Okabe S."/>
        </authorList>
    </citation>
    <scope>NUCLEOTIDE SEQUENCE [LARGE SCALE GENOMIC DNA]</scope>
    <source>
        <strain evidence="16">JPN1</strain>
    </source>
</reference>
<dbReference type="Pfam" id="PF02875">
    <property type="entry name" value="Mur_ligase_C"/>
    <property type="match status" value="1"/>
</dbReference>
<evidence type="ECO:0000259" key="12">
    <source>
        <dbReference type="Pfam" id="PF01225"/>
    </source>
</evidence>
<evidence type="ECO:0000313" key="16">
    <source>
        <dbReference type="Proteomes" id="UP000032309"/>
    </source>
</evidence>
<feature type="domain" description="Mur ligase central" evidence="14">
    <location>
        <begin position="112"/>
        <end position="295"/>
    </location>
</feature>
<name>A0ABQ0K1K2_9BACT</name>
<evidence type="ECO:0000256" key="9">
    <source>
        <dbReference type="ARBA" id="ARBA00023316"/>
    </source>
</evidence>
<dbReference type="InterPro" id="IPR013221">
    <property type="entry name" value="Mur_ligase_cen"/>
</dbReference>
<dbReference type="InterPro" id="IPR036615">
    <property type="entry name" value="Mur_ligase_C_dom_sf"/>
</dbReference>
<comment type="similarity">
    <text evidence="10">Belongs to the MurCDEF family. MurF subfamily.</text>
</comment>
<dbReference type="SUPFAM" id="SSF63418">
    <property type="entry name" value="MurE/MurF N-terminal domain"/>
    <property type="match status" value="1"/>
</dbReference>
<dbReference type="InterPro" id="IPR004101">
    <property type="entry name" value="Mur_ligase_C"/>
</dbReference>